<dbReference type="eggNOG" id="KOG1863">
    <property type="taxonomic scope" value="Eukaryota"/>
</dbReference>
<dbReference type="GO" id="GO:0016579">
    <property type="term" value="P:protein deubiquitination"/>
    <property type="evidence" value="ECO:0007669"/>
    <property type="project" value="InterPro"/>
</dbReference>
<dbReference type="InterPro" id="IPR050164">
    <property type="entry name" value="Peptidase_C19"/>
</dbReference>
<keyword evidence="1" id="KW-0175">Coiled coil</keyword>
<gene>
    <name evidence="4" type="ORF">TTHERM_00825640</name>
</gene>
<dbReference type="Proteomes" id="UP000009168">
    <property type="component" value="Unassembled WGS sequence"/>
</dbReference>
<keyword evidence="4" id="KW-0378">Hydrolase</keyword>
<proteinExistence type="predicted"/>
<dbReference type="InterPro" id="IPR018200">
    <property type="entry name" value="USP_CS"/>
</dbReference>
<dbReference type="STRING" id="312017.I7LSW9"/>
<dbReference type="OrthoDB" id="289038at2759"/>
<dbReference type="GO" id="GO:0005829">
    <property type="term" value="C:cytosol"/>
    <property type="evidence" value="ECO:0007669"/>
    <property type="project" value="TreeGrafter"/>
</dbReference>
<dbReference type="InterPro" id="IPR028889">
    <property type="entry name" value="USP"/>
</dbReference>
<feature type="domain" description="USP" evidence="3">
    <location>
        <begin position="97"/>
        <end position="696"/>
    </location>
</feature>
<dbReference type="KEGG" id="tet:TTHERM_00825640"/>
<dbReference type="RefSeq" id="XP_001031432.2">
    <property type="nucleotide sequence ID" value="XM_001031432.2"/>
</dbReference>
<dbReference type="EMBL" id="GG662507">
    <property type="protein sequence ID" value="EAR83769.2"/>
    <property type="molecule type" value="Genomic_DNA"/>
</dbReference>
<dbReference type="Pfam" id="PF00443">
    <property type="entry name" value="UCH"/>
    <property type="match status" value="1"/>
</dbReference>
<evidence type="ECO:0000313" key="4">
    <source>
        <dbReference type="EMBL" id="EAR83769.2"/>
    </source>
</evidence>
<evidence type="ECO:0000259" key="3">
    <source>
        <dbReference type="PROSITE" id="PS50235"/>
    </source>
</evidence>
<organism evidence="4 5">
    <name type="scientific">Tetrahymena thermophila (strain SB210)</name>
    <dbReference type="NCBI Taxonomy" id="312017"/>
    <lineage>
        <taxon>Eukaryota</taxon>
        <taxon>Sar</taxon>
        <taxon>Alveolata</taxon>
        <taxon>Ciliophora</taxon>
        <taxon>Intramacronucleata</taxon>
        <taxon>Oligohymenophorea</taxon>
        <taxon>Hymenostomatida</taxon>
        <taxon>Tetrahymenina</taxon>
        <taxon>Tetrahymenidae</taxon>
        <taxon>Tetrahymena</taxon>
    </lineage>
</organism>
<evidence type="ECO:0000256" key="2">
    <source>
        <dbReference type="SAM" id="MobiDB-lite"/>
    </source>
</evidence>
<feature type="coiled-coil region" evidence="1">
    <location>
        <begin position="596"/>
        <end position="623"/>
    </location>
</feature>
<dbReference type="Gene3D" id="3.90.70.10">
    <property type="entry name" value="Cysteine proteinases"/>
    <property type="match status" value="2"/>
</dbReference>
<dbReference type="PANTHER" id="PTHR24006">
    <property type="entry name" value="UBIQUITIN CARBOXYL-TERMINAL HYDROLASE"/>
    <property type="match status" value="1"/>
</dbReference>
<dbReference type="GO" id="GO:0004843">
    <property type="term" value="F:cysteine-type deubiquitinase activity"/>
    <property type="evidence" value="ECO:0007669"/>
    <property type="project" value="InterPro"/>
</dbReference>
<accession>I7LSW9</accession>
<dbReference type="CDD" id="cd02257">
    <property type="entry name" value="Peptidase_C19"/>
    <property type="match status" value="1"/>
</dbReference>
<name>I7LSW9_TETTS</name>
<dbReference type="PROSITE" id="PS50235">
    <property type="entry name" value="USP_3"/>
    <property type="match status" value="1"/>
</dbReference>
<dbReference type="InterPro" id="IPR001394">
    <property type="entry name" value="Peptidase_C19_UCH"/>
</dbReference>
<protein>
    <submittedName>
        <fullName evidence="4">Ubiquitin carboxy-terminal hydrolase</fullName>
    </submittedName>
</protein>
<feature type="compositionally biased region" description="Low complexity" evidence="2">
    <location>
        <begin position="330"/>
        <end position="350"/>
    </location>
</feature>
<evidence type="ECO:0000313" key="5">
    <source>
        <dbReference type="Proteomes" id="UP000009168"/>
    </source>
</evidence>
<dbReference type="SUPFAM" id="SSF54001">
    <property type="entry name" value="Cysteine proteinases"/>
    <property type="match status" value="1"/>
</dbReference>
<reference evidence="5" key="1">
    <citation type="journal article" date="2006" name="PLoS Biol.">
        <title>Macronuclear genome sequence of the ciliate Tetrahymena thermophila, a model eukaryote.</title>
        <authorList>
            <person name="Eisen J.A."/>
            <person name="Coyne R.S."/>
            <person name="Wu M."/>
            <person name="Wu D."/>
            <person name="Thiagarajan M."/>
            <person name="Wortman J.R."/>
            <person name="Badger J.H."/>
            <person name="Ren Q."/>
            <person name="Amedeo P."/>
            <person name="Jones K.M."/>
            <person name="Tallon L.J."/>
            <person name="Delcher A.L."/>
            <person name="Salzberg S.L."/>
            <person name="Silva J.C."/>
            <person name="Haas B.J."/>
            <person name="Majoros W.H."/>
            <person name="Farzad M."/>
            <person name="Carlton J.M."/>
            <person name="Smith R.K. Jr."/>
            <person name="Garg J."/>
            <person name="Pearlman R.E."/>
            <person name="Karrer K.M."/>
            <person name="Sun L."/>
            <person name="Manning G."/>
            <person name="Elde N.C."/>
            <person name="Turkewitz A.P."/>
            <person name="Asai D.J."/>
            <person name="Wilkes D.E."/>
            <person name="Wang Y."/>
            <person name="Cai H."/>
            <person name="Collins K."/>
            <person name="Stewart B.A."/>
            <person name="Lee S.R."/>
            <person name="Wilamowska K."/>
            <person name="Weinberg Z."/>
            <person name="Ruzzo W.L."/>
            <person name="Wloga D."/>
            <person name="Gaertig J."/>
            <person name="Frankel J."/>
            <person name="Tsao C.-C."/>
            <person name="Gorovsky M.A."/>
            <person name="Keeling P.J."/>
            <person name="Waller R.F."/>
            <person name="Patron N.J."/>
            <person name="Cherry J.M."/>
            <person name="Stover N.A."/>
            <person name="Krieger C.J."/>
            <person name="del Toro C."/>
            <person name="Ryder H.F."/>
            <person name="Williamson S.C."/>
            <person name="Barbeau R.A."/>
            <person name="Hamilton E.P."/>
            <person name="Orias E."/>
        </authorList>
    </citation>
    <scope>NUCLEOTIDE SEQUENCE [LARGE SCALE GENOMIC DNA]</scope>
    <source>
        <strain evidence="5">SB210</strain>
    </source>
</reference>
<dbReference type="PROSITE" id="PS00973">
    <property type="entry name" value="USP_2"/>
    <property type="match status" value="1"/>
</dbReference>
<dbReference type="AlphaFoldDB" id="I7LSW9"/>
<dbReference type="InParanoid" id="I7LSW9"/>
<keyword evidence="5" id="KW-1185">Reference proteome</keyword>
<feature type="region of interest" description="Disordered" evidence="2">
    <location>
        <begin position="330"/>
        <end position="358"/>
    </location>
</feature>
<dbReference type="GeneID" id="7830341"/>
<dbReference type="PANTHER" id="PTHR24006:SF944">
    <property type="entry name" value="UBIQUITIN CARBOXYL-TERMINAL HYDROLASE"/>
    <property type="match status" value="1"/>
</dbReference>
<feature type="coiled-coil region" evidence="1">
    <location>
        <begin position="490"/>
        <end position="517"/>
    </location>
</feature>
<sequence length="1104" mass="130197">MMFAGQEGYRYDDKHLQEIIQQFTKQGFTEEQVIQAWQRSNCRPDQISYHLMKNQSLLSQQKEEEKMIQQAIELSIRNQNETCIQDAENYLRTEDPIGLQNLGRTCYFNSFLQTLYHIRELRDPILKLELSENNENVPEQRAKLNEMLKQFQLTFAAMLKSQKNFTDPTDLFEVLKGLSGQIYKQGEENDFWEFQNSTLEYLEQSFMKESEIDTADLFKSYLRLQNNSLLRGNSSTFTNSKNIKLQNYEYNNNNNTNNNNNSSITNVNNDQIKKQESNMMDEEFIIYDTQQTLATFTDNQASSMSTTIVDSENNKGSQVCNSQLIQESNKLSSSQLQSQSQERQLSLQKQESNKKKAKKLKNPITELFFGVGEEKVTIYSQENNSIEVKVHDIPIGIFNLDAKMGDLYAALNSYFQYQVADYQPEPVDNLTQSVIIKKQKKVDIALSIKTAPKILNFYINRIFYNKELNCAEKLNKKFTFDKEIYIDNYIQGKDKEFEEQKKQIETIDNQLTALENKLSKFDNYINQEGNSGSLPVLSAMNLIKSYFQTQVNKQDNFIDIEEIISDVIHENDNVDVGVLGQKQQLIQMIQTLDQYYLQIKKNKDVLEKKIKELKDQKQYWQNQNKTIKYELFSILIHQGYANTGHYYCFIYDDKKQCWYKFNDSIVTKVTEEEVFKQSYGDQDNNCNACCLFYKNSQTKVNPNKPVEISARLKAEVQKKDQAFLEKIDEIKIRRKLQEVKQDFLNYTKEIKEAQYKIQLNKNANNIFTKFYNCTNFKFYLFNSNEQQIQGFGKRTMLMETIEKQDFSQLEQSLAKKENLYQGIILFYEHMQLDQGVCGQILNDQEKRELHLQEQIYTNILKFLNIIANILNDNNNYINNFRIMGSLRKMLSSQAFSNYSSNVYFNLIKFNLKYIHEVFILKSCFMIDKYFHQGQLPSAFSLLNQIVLTYLQFYYVEKVDSEKQKKDSQNDKNQINMIKSSFESPEFSSNIGTQLYNNLKQTKFNFEKQLGQDEKSKLDGQINLLQSPEKFPQSKNRCNQVFEEIILEKDININDSEIVFKVYDQYEIFLKRSDVWIQQLKKLQIQKFLIPQEERLSQEEVLYFD</sequence>
<dbReference type="InterPro" id="IPR038765">
    <property type="entry name" value="Papain-like_cys_pep_sf"/>
</dbReference>
<dbReference type="GO" id="GO:0005634">
    <property type="term" value="C:nucleus"/>
    <property type="evidence" value="ECO:0007669"/>
    <property type="project" value="TreeGrafter"/>
</dbReference>
<evidence type="ECO:0000256" key="1">
    <source>
        <dbReference type="SAM" id="Coils"/>
    </source>
</evidence>